<dbReference type="GO" id="GO:0016020">
    <property type="term" value="C:membrane"/>
    <property type="evidence" value="ECO:0007669"/>
    <property type="project" value="UniProtKB-SubCell"/>
</dbReference>
<feature type="transmembrane region" description="Helical" evidence="5">
    <location>
        <begin position="60"/>
        <end position="78"/>
    </location>
</feature>
<feature type="transmembrane region" description="Helical" evidence="5">
    <location>
        <begin position="6"/>
        <end position="27"/>
    </location>
</feature>
<gene>
    <name evidence="6" type="ORF">GZA08_03045</name>
</gene>
<keyword evidence="4 5" id="KW-0472">Membrane</keyword>
<protein>
    <submittedName>
        <fullName evidence="6">MAPEG family protein</fullName>
    </submittedName>
</protein>
<sequence>MTPDLINLALACFIVAINWLALVWVGWKDVGRAGATGSRDDEKAPKPGAMTNRLNRALTNSYQALALFTAAIVLIVLSDSGMGLTAILGWIFLAARAAYIPIYALDLNPWRSVVWAIGLFATLALVLVALL</sequence>
<organism evidence="6 7">
    <name type="scientific">Pseudoroseicyclus tamaricis</name>
    <dbReference type="NCBI Taxonomy" id="2705421"/>
    <lineage>
        <taxon>Bacteria</taxon>
        <taxon>Pseudomonadati</taxon>
        <taxon>Pseudomonadota</taxon>
        <taxon>Alphaproteobacteria</taxon>
        <taxon>Rhodobacterales</taxon>
        <taxon>Paracoccaceae</taxon>
        <taxon>Pseudoroseicyclus</taxon>
    </lineage>
</organism>
<keyword evidence="7" id="KW-1185">Reference proteome</keyword>
<evidence type="ECO:0000256" key="1">
    <source>
        <dbReference type="ARBA" id="ARBA00004370"/>
    </source>
</evidence>
<keyword evidence="3 5" id="KW-1133">Transmembrane helix</keyword>
<evidence type="ECO:0000256" key="3">
    <source>
        <dbReference type="ARBA" id="ARBA00022989"/>
    </source>
</evidence>
<dbReference type="Gene3D" id="1.20.120.550">
    <property type="entry name" value="Membrane associated eicosanoid/glutathione metabolism-like domain"/>
    <property type="match status" value="1"/>
</dbReference>
<dbReference type="SUPFAM" id="SSF161084">
    <property type="entry name" value="MAPEG domain-like"/>
    <property type="match status" value="1"/>
</dbReference>
<evidence type="ECO:0000313" key="6">
    <source>
        <dbReference type="EMBL" id="NDU99946.1"/>
    </source>
</evidence>
<evidence type="ECO:0000313" key="7">
    <source>
        <dbReference type="Proteomes" id="UP000474757"/>
    </source>
</evidence>
<proteinExistence type="predicted"/>
<reference evidence="6 7" key="1">
    <citation type="submission" date="2020-02" db="EMBL/GenBank/DDBJ databases">
        <title>Pseudoroseicyclus tamarix, sp. nov., isolated from offshore sediment of a Tamarix chinensis forest.</title>
        <authorList>
            <person name="Gai Y."/>
        </authorList>
    </citation>
    <scope>NUCLEOTIDE SEQUENCE [LARGE SCALE GENOMIC DNA]</scope>
    <source>
        <strain evidence="6 7">CLL3-39</strain>
    </source>
</reference>
<dbReference type="InterPro" id="IPR023352">
    <property type="entry name" value="MAPEG-like_dom_sf"/>
</dbReference>
<dbReference type="PANTHER" id="PTHR35371">
    <property type="entry name" value="INNER MEMBRANE PROTEIN"/>
    <property type="match status" value="1"/>
</dbReference>
<evidence type="ECO:0000256" key="5">
    <source>
        <dbReference type="SAM" id="Phobius"/>
    </source>
</evidence>
<comment type="subcellular location">
    <subcellularLocation>
        <location evidence="1">Membrane</location>
    </subcellularLocation>
</comment>
<evidence type="ECO:0000256" key="4">
    <source>
        <dbReference type="ARBA" id="ARBA00023136"/>
    </source>
</evidence>
<dbReference type="PANTHER" id="PTHR35371:SF1">
    <property type="entry name" value="BLR7753 PROTEIN"/>
    <property type="match status" value="1"/>
</dbReference>
<dbReference type="EMBL" id="JAAGAB010000001">
    <property type="protein sequence ID" value="NDU99946.1"/>
    <property type="molecule type" value="Genomic_DNA"/>
</dbReference>
<dbReference type="RefSeq" id="WP_163889848.1">
    <property type="nucleotide sequence ID" value="NZ_JAAFYS010000001.1"/>
</dbReference>
<dbReference type="Pfam" id="PF01124">
    <property type="entry name" value="MAPEG"/>
    <property type="match status" value="1"/>
</dbReference>
<feature type="transmembrane region" description="Helical" evidence="5">
    <location>
        <begin position="84"/>
        <end position="105"/>
    </location>
</feature>
<name>A0A6B2JMR5_9RHOB</name>
<dbReference type="Proteomes" id="UP000474757">
    <property type="component" value="Unassembled WGS sequence"/>
</dbReference>
<accession>A0A6B2JMR5</accession>
<dbReference type="AlphaFoldDB" id="A0A6B2JMR5"/>
<evidence type="ECO:0000256" key="2">
    <source>
        <dbReference type="ARBA" id="ARBA00022692"/>
    </source>
</evidence>
<dbReference type="InterPro" id="IPR001129">
    <property type="entry name" value="Membr-assoc_MAPEG"/>
</dbReference>
<comment type="caution">
    <text evidence="6">The sequence shown here is derived from an EMBL/GenBank/DDBJ whole genome shotgun (WGS) entry which is preliminary data.</text>
</comment>
<keyword evidence="2 5" id="KW-0812">Transmembrane</keyword>
<feature type="transmembrane region" description="Helical" evidence="5">
    <location>
        <begin position="112"/>
        <end position="130"/>
    </location>
</feature>